<dbReference type="RefSeq" id="WP_048643097.1">
    <property type="nucleotide sequence ID" value="NZ_CP012040.1"/>
</dbReference>
<reference evidence="1 2" key="1">
    <citation type="submission" date="2015-07" db="EMBL/GenBank/DDBJ databases">
        <authorList>
            <person name="Kim K.M."/>
        </authorList>
    </citation>
    <scope>NUCLEOTIDE SEQUENCE [LARGE SCALE GENOMIC DNA]</scope>
    <source>
        <strain evidence="1 2">KCTC 12363</strain>
    </source>
</reference>
<dbReference type="Proteomes" id="UP000036520">
    <property type="component" value="Chromosome"/>
</dbReference>
<dbReference type="OrthoDB" id="828261at2"/>
<name>A0A0H4PX32_9BACT</name>
<sequence>MIFNYQYQSNIYSLNTKGKLKEGKEVKHILPLINLDNIDSHAINNTHYLSPIPDPWRKLIYRFNWEAPIKGKEISFLKKKTSLTVFDSKLKKLQHYSLPDYTYQINNWFATKKGLFLNLAHPANPALKENTLEFHVVKLRNDKF</sequence>
<dbReference type="AlphaFoldDB" id="A0A0H4PX32"/>
<evidence type="ECO:0000313" key="2">
    <source>
        <dbReference type="Proteomes" id="UP000036520"/>
    </source>
</evidence>
<gene>
    <name evidence="1" type="ORF">CA2015_3547</name>
</gene>
<keyword evidence="2" id="KW-1185">Reference proteome</keyword>
<protein>
    <submittedName>
        <fullName evidence="1">Uncharacterized protein</fullName>
    </submittedName>
</protein>
<evidence type="ECO:0000313" key="1">
    <source>
        <dbReference type="EMBL" id="AKP52927.1"/>
    </source>
</evidence>
<dbReference type="EMBL" id="CP012040">
    <property type="protein sequence ID" value="AKP52927.1"/>
    <property type="molecule type" value="Genomic_DNA"/>
</dbReference>
<accession>A0A0H4PX32</accession>
<dbReference type="KEGG" id="camu:CA2015_3547"/>
<organism evidence="1 2">
    <name type="scientific">Cyclobacterium amurskyense</name>
    <dbReference type="NCBI Taxonomy" id="320787"/>
    <lineage>
        <taxon>Bacteria</taxon>
        <taxon>Pseudomonadati</taxon>
        <taxon>Bacteroidota</taxon>
        <taxon>Cytophagia</taxon>
        <taxon>Cytophagales</taxon>
        <taxon>Cyclobacteriaceae</taxon>
        <taxon>Cyclobacterium</taxon>
    </lineage>
</organism>
<dbReference type="PATRIC" id="fig|320787.5.peg.3884"/>
<proteinExistence type="predicted"/>
<dbReference type="STRING" id="320787.CA2015_3547"/>